<evidence type="ECO:0000256" key="1">
    <source>
        <dbReference type="ARBA" id="ARBA00005298"/>
    </source>
</evidence>
<feature type="repeat" description="ANK" evidence="2">
    <location>
        <begin position="770"/>
        <end position="802"/>
    </location>
</feature>
<dbReference type="OrthoDB" id="7785529at2759"/>
<dbReference type="Gene3D" id="1.25.40.20">
    <property type="entry name" value="Ankyrin repeat-containing domain"/>
    <property type="match status" value="1"/>
</dbReference>
<dbReference type="InterPro" id="IPR050357">
    <property type="entry name" value="Arrestin_domain-protein"/>
</dbReference>
<dbReference type="InterPro" id="IPR014756">
    <property type="entry name" value="Ig_E-set"/>
</dbReference>
<dbReference type="InterPro" id="IPR014752">
    <property type="entry name" value="Arrestin-like_C"/>
</dbReference>
<dbReference type="Pfam" id="PF12796">
    <property type="entry name" value="Ank_2"/>
    <property type="match status" value="1"/>
</dbReference>
<feature type="repeat" description="ANK" evidence="2">
    <location>
        <begin position="737"/>
        <end position="769"/>
    </location>
</feature>
<dbReference type="SUPFAM" id="SSF48403">
    <property type="entry name" value="Ankyrin repeat"/>
    <property type="match status" value="1"/>
</dbReference>
<dbReference type="GO" id="GO:0015031">
    <property type="term" value="P:protein transport"/>
    <property type="evidence" value="ECO:0007669"/>
    <property type="project" value="TreeGrafter"/>
</dbReference>
<protein>
    <submittedName>
        <fullName evidence="5">Arrestin domain-containing protein 5</fullName>
    </submittedName>
</protein>
<dbReference type="SMART" id="SM01017">
    <property type="entry name" value="Arrestin_C"/>
    <property type="match status" value="1"/>
</dbReference>
<feature type="region of interest" description="Disordered" evidence="3">
    <location>
        <begin position="313"/>
        <end position="341"/>
    </location>
</feature>
<feature type="region of interest" description="Disordered" evidence="3">
    <location>
        <begin position="625"/>
        <end position="694"/>
    </location>
</feature>
<feature type="compositionally biased region" description="Basic residues" evidence="3">
    <location>
        <begin position="638"/>
        <end position="648"/>
    </location>
</feature>
<accession>A0A8B7UT65</accession>
<evidence type="ECO:0000256" key="3">
    <source>
        <dbReference type="SAM" id="MobiDB-lite"/>
    </source>
</evidence>
<feature type="region of interest" description="Disordered" evidence="3">
    <location>
        <begin position="510"/>
        <end position="551"/>
    </location>
</feature>
<sequence>MSVVKSIELVLPKDAVHLAGSTIIGQVILTLNSTLVNPTVNVELMGRGYVEWSEEIDPSRDYSRDVTCSNKAVYVHQMKTFRVDDNWLRAGSHTFDFHFDLPPELPSTFTSKICHIFYFLQASCATWERILAKKRVDVLIQGTSYVHRENAAQSPVFVEVEKQVSYTCCSQGIVCVQVHMEKNTFVPGEKVTFTCEIHNETSKCLKKVIFSLYTHVEYEGFTPFGQLRQHLDSSELLHQEVNTRMAAFDTTKVVSTLMLPLLLSVSSNPQDSKIMRTRYELVITVHLPWSLASIRAKVPIIIAGAPMDAAGCQLPAEEGGSNEQSGSLTLSHTGSPPGEMLTHLHCIHRPEHATAGHHQPPALVPGQHRAKVPSSSPEPHGHSWLPAAEEAAMGSGSPRKLKGNSAFTRSSSSLTSLGGPGHPGHGKGPECAPPTGSRGPGHGSQMDDSVPLGHSLERSWRRVPAMMMSVKEGAAGLTAPCSRCPAQEEGPPAVNQAPCGQLSIKRPAASCQSSALRPASLKTSKGAHGHKRDGWNTDSSPPVLPDLPGPRPTDFCASRAPPAGWRLRHLKPIGTPIPIMQFAAAAPLPYGECSLPPTPFPPCAMERLPVACRNSDLRLSFPHVTSPWPDGGADHGPPHRRGQCRSRRQAAAVAGLQRAHGARRLRHDPAAGRQRHGPHQHRGEPHPGAARTAAGAGRLLPRRALRELLPHQPGGGCLSCSEMLCSFKAHLNPRDRSGATPLIIAAQMCHTDLCRLLLQQGAAANDQDLQGRTALMLACEGASPETVEVLLQGGAQPGITDALGQDAAHYGALAGDKLILHLLQEQPSAPHLPAELGMESFDSSA</sequence>
<name>A0A8B7UT65_CASCN</name>
<feature type="domain" description="Arrestin C-terminal-like" evidence="4">
    <location>
        <begin position="170"/>
        <end position="307"/>
    </location>
</feature>
<dbReference type="Pfam" id="PF02752">
    <property type="entry name" value="Arrestin_C"/>
    <property type="match status" value="1"/>
</dbReference>
<dbReference type="InterPro" id="IPR011021">
    <property type="entry name" value="Arrestin-like_N"/>
</dbReference>
<dbReference type="RefSeq" id="XP_020021445.1">
    <property type="nucleotide sequence ID" value="XM_020165856.1"/>
</dbReference>
<dbReference type="GO" id="GO:0005768">
    <property type="term" value="C:endosome"/>
    <property type="evidence" value="ECO:0007669"/>
    <property type="project" value="TreeGrafter"/>
</dbReference>
<dbReference type="InterPro" id="IPR036770">
    <property type="entry name" value="Ankyrin_rpt-contain_sf"/>
</dbReference>
<organism evidence="5">
    <name type="scientific">Castor canadensis</name>
    <name type="common">American beaver</name>
    <dbReference type="NCBI Taxonomy" id="51338"/>
    <lineage>
        <taxon>Eukaryota</taxon>
        <taxon>Metazoa</taxon>
        <taxon>Chordata</taxon>
        <taxon>Craniata</taxon>
        <taxon>Vertebrata</taxon>
        <taxon>Euteleostomi</taxon>
        <taxon>Mammalia</taxon>
        <taxon>Eutheria</taxon>
        <taxon>Euarchontoglires</taxon>
        <taxon>Glires</taxon>
        <taxon>Rodentia</taxon>
        <taxon>Castorimorpha</taxon>
        <taxon>Castoridae</taxon>
        <taxon>Castor</taxon>
    </lineage>
</organism>
<dbReference type="AlphaFoldDB" id="A0A8B7UT65"/>
<dbReference type="SMART" id="SM00248">
    <property type="entry name" value="ANK"/>
    <property type="match status" value="3"/>
</dbReference>
<dbReference type="PANTHER" id="PTHR11188">
    <property type="entry name" value="ARRESTIN DOMAIN CONTAINING PROTEIN"/>
    <property type="match status" value="1"/>
</dbReference>
<dbReference type="Gene3D" id="2.60.40.640">
    <property type="match status" value="2"/>
</dbReference>
<dbReference type="InterPro" id="IPR011022">
    <property type="entry name" value="Arrestin_C-like"/>
</dbReference>
<dbReference type="InterPro" id="IPR002110">
    <property type="entry name" value="Ankyrin_rpt"/>
</dbReference>
<feature type="compositionally biased region" description="Pro residues" evidence="3">
    <location>
        <begin position="542"/>
        <end position="551"/>
    </location>
</feature>
<dbReference type="PROSITE" id="PS50088">
    <property type="entry name" value="ANK_REPEAT"/>
    <property type="match status" value="2"/>
</dbReference>
<dbReference type="KEGG" id="ccan:109687795"/>
<dbReference type="SUPFAM" id="SSF81296">
    <property type="entry name" value="E set domains"/>
    <property type="match status" value="2"/>
</dbReference>
<evidence type="ECO:0000313" key="5">
    <source>
        <dbReference type="RefSeq" id="XP_020021445.1"/>
    </source>
</evidence>
<feature type="compositionally biased region" description="Polar residues" evidence="3">
    <location>
        <begin position="321"/>
        <end position="334"/>
    </location>
</feature>
<feature type="region of interest" description="Disordered" evidence="3">
    <location>
        <begin position="353"/>
        <end position="452"/>
    </location>
</feature>
<reference evidence="5" key="1">
    <citation type="submission" date="2025-08" db="UniProtKB">
        <authorList>
            <consortium name="RefSeq"/>
        </authorList>
    </citation>
    <scope>IDENTIFICATION</scope>
    <source>
        <tissue evidence="5">Leukocyte</tissue>
    </source>
</reference>
<keyword evidence="2" id="KW-0040">ANK repeat</keyword>
<evidence type="ECO:0000256" key="2">
    <source>
        <dbReference type="PROSITE-ProRule" id="PRU00023"/>
    </source>
</evidence>
<dbReference type="GO" id="GO:0005886">
    <property type="term" value="C:plasma membrane"/>
    <property type="evidence" value="ECO:0007669"/>
    <property type="project" value="TreeGrafter"/>
</dbReference>
<dbReference type="Pfam" id="PF00339">
    <property type="entry name" value="Arrestin_N"/>
    <property type="match status" value="1"/>
</dbReference>
<comment type="similarity">
    <text evidence="1">Belongs to the arrestin family.</text>
</comment>
<proteinExistence type="inferred from homology"/>
<dbReference type="PROSITE" id="PS50297">
    <property type="entry name" value="ANK_REP_REGION"/>
    <property type="match status" value="2"/>
</dbReference>
<evidence type="ECO:0000259" key="4">
    <source>
        <dbReference type="SMART" id="SM01017"/>
    </source>
</evidence>
<dbReference type="PANTHER" id="PTHR11188:SF172">
    <property type="entry name" value="ARRESTIN DOMAIN-CONTAINING PROTEIN 5"/>
    <property type="match status" value="1"/>
</dbReference>
<gene>
    <name evidence="5" type="primary">Arrdc5</name>
</gene>